<accession>A0A9R1UIM3</accession>
<comment type="caution">
    <text evidence="2">The sequence shown here is derived from an EMBL/GenBank/DDBJ whole genome shotgun (WGS) entry which is preliminary data.</text>
</comment>
<evidence type="ECO:0000256" key="1">
    <source>
        <dbReference type="SAM" id="MobiDB-lite"/>
    </source>
</evidence>
<dbReference type="AlphaFoldDB" id="A0A9R1UIM3"/>
<evidence type="ECO:0008006" key="4">
    <source>
        <dbReference type="Google" id="ProtNLM"/>
    </source>
</evidence>
<feature type="region of interest" description="Disordered" evidence="1">
    <location>
        <begin position="119"/>
        <end position="138"/>
    </location>
</feature>
<organism evidence="2 3">
    <name type="scientific">Lactuca sativa</name>
    <name type="common">Garden lettuce</name>
    <dbReference type="NCBI Taxonomy" id="4236"/>
    <lineage>
        <taxon>Eukaryota</taxon>
        <taxon>Viridiplantae</taxon>
        <taxon>Streptophyta</taxon>
        <taxon>Embryophyta</taxon>
        <taxon>Tracheophyta</taxon>
        <taxon>Spermatophyta</taxon>
        <taxon>Magnoliopsida</taxon>
        <taxon>eudicotyledons</taxon>
        <taxon>Gunneridae</taxon>
        <taxon>Pentapetalae</taxon>
        <taxon>asterids</taxon>
        <taxon>campanulids</taxon>
        <taxon>Asterales</taxon>
        <taxon>Asteraceae</taxon>
        <taxon>Cichorioideae</taxon>
        <taxon>Cichorieae</taxon>
        <taxon>Lactucinae</taxon>
        <taxon>Lactuca</taxon>
    </lineage>
</organism>
<proteinExistence type="predicted"/>
<dbReference type="Proteomes" id="UP000235145">
    <property type="component" value="Unassembled WGS sequence"/>
</dbReference>
<keyword evidence="3" id="KW-1185">Reference proteome</keyword>
<evidence type="ECO:0000313" key="2">
    <source>
        <dbReference type="EMBL" id="KAJ0187798.1"/>
    </source>
</evidence>
<sequence length="212" mass="24226">MSYNEFVGFLNDSHKRTMRNFIIVNLIYKSQKVLTLISNELQYQEFIDIAYRCGVQLLVYMDHFGTTMHVTKENVNEDNCSVKSNMSIEGGEGIDLTNFISPQQSSMVGVTYEGVIQETGNEDATEGDPKDDEDENVPDVKGKQCLMKTYLGQQLPILGMSKRLLVKCCDGECTFRLWASWMSDEHSFQVKSLINDHNYARNFKLGSIVNYR</sequence>
<dbReference type="EMBL" id="NBSK02000009">
    <property type="protein sequence ID" value="KAJ0187798.1"/>
    <property type="molecule type" value="Genomic_DNA"/>
</dbReference>
<reference evidence="2 3" key="1">
    <citation type="journal article" date="2017" name="Nat. Commun.">
        <title>Genome assembly with in vitro proximity ligation data and whole-genome triplication in lettuce.</title>
        <authorList>
            <person name="Reyes-Chin-Wo S."/>
            <person name="Wang Z."/>
            <person name="Yang X."/>
            <person name="Kozik A."/>
            <person name="Arikit S."/>
            <person name="Song C."/>
            <person name="Xia L."/>
            <person name="Froenicke L."/>
            <person name="Lavelle D.O."/>
            <person name="Truco M.J."/>
            <person name="Xia R."/>
            <person name="Zhu S."/>
            <person name="Xu C."/>
            <person name="Xu H."/>
            <person name="Xu X."/>
            <person name="Cox K."/>
            <person name="Korf I."/>
            <person name="Meyers B.C."/>
            <person name="Michelmore R.W."/>
        </authorList>
    </citation>
    <scope>NUCLEOTIDE SEQUENCE [LARGE SCALE GENOMIC DNA]</scope>
    <source>
        <strain evidence="3">cv. Salinas</strain>
        <tissue evidence="2">Seedlings</tissue>
    </source>
</reference>
<feature type="compositionally biased region" description="Acidic residues" evidence="1">
    <location>
        <begin position="120"/>
        <end position="137"/>
    </location>
</feature>
<protein>
    <recommendedName>
        <fullName evidence="4">Transposase MuDR plant domain-containing protein</fullName>
    </recommendedName>
</protein>
<gene>
    <name evidence="2" type="ORF">LSAT_V11C900458930</name>
</gene>
<name>A0A9R1UIM3_LACSA</name>
<evidence type="ECO:0000313" key="3">
    <source>
        <dbReference type="Proteomes" id="UP000235145"/>
    </source>
</evidence>